<dbReference type="RefSeq" id="WP_345315545.1">
    <property type="nucleotide sequence ID" value="NZ_BAABLF010000005.1"/>
</dbReference>
<dbReference type="InterPro" id="IPR035940">
    <property type="entry name" value="CAP_sf"/>
</dbReference>
<dbReference type="EMBL" id="BAABLF010000005">
    <property type="protein sequence ID" value="GAA5187669.1"/>
    <property type="molecule type" value="Genomic_DNA"/>
</dbReference>
<dbReference type="Pfam" id="PF00188">
    <property type="entry name" value="CAP"/>
    <property type="match status" value="1"/>
</dbReference>
<dbReference type="CDD" id="cd05379">
    <property type="entry name" value="CAP_bacterial"/>
    <property type="match status" value="1"/>
</dbReference>
<proteinExistence type="predicted"/>
<sequence length="227" mass="25148">MSFSSLPALWAGLCLLILAAPLQGANTLQLSPVEAQVIEELNYVRTEPARYAREVLIPMRAYYQGLDIVDPPWFSPVPNRIQVVVTKEGRPALEEAIQALLAAQPAGPLQPSYGLTLSARSHREAQARERSIGHIGSNGSTPEERIRAQGEWNIAVGENLFYGDAQRMVARHAVMSLLIDDGVADRGHRNVILDHRYRWVGVAYGPHPLYGHMLVQNFAAEFRDHAP</sequence>
<evidence type="ECO:0000313" key="3">
    <source>
        <dbReference type="EMBL" id="GAA5187669.1"/>
    </source>
</evidence>
<keyword evidence="1" id="KW-0732">Signal</keyword>
<comment type="caution">
    <text evidence="3">The sequence shown here is derived from an EMBL/GenBank/DDBJ whole genome shotgun (WGS) entry which is preliminary data.</text>
</comment>
<name>A0ABP9RUX9_9GAMM</name>
<dbReference type="SUPFAM" id="SSF55797">
    <property type="entry name" value="PR-1-like"/>
    <property type="match status" value="1"/>
</dbReference>
<gene>
    <name evidence="3" type="ORF">GCM10025772_05820</name>
</gene>
<feature type="chain" id="PRO_5047005930" evidence="1">
    <location>
        <begin position="20"/>
        <end position="227"/>
    </location>
</feature>
<organism evidence="3 4">
    <name type="scientific">Ferrimonas gelatinilytica</name>
    <dbReference type="NCBI Taxonomy" id="1255257"/>
    <lineage>
        <taxon>Bacteria</taxon>
        <taxon>Pseudomonadati</taxon>
        <taxon>Pseudomonadota</taxon>
        <taxon>Gammaproteobacteria</taxon>
        <taxon>Alteromonadales</taxon>
        <taxon>Ferrimonadaceae</taxon>
        <taxon>Ferrimonas</taxon>
    </lineage>
</organism>
<dbReference type="Proteomes" id="UP001501600">
    <property type="component" value="Unassembled WGS sequence"/>
</dbReference>
<evidence type="ECO:0000313" key="4">
    <source>
        <dbReference type="Proteomes" id="UP001501600"/>
    </source>
</evidence>
<accession>A0ABP9RUX9</accession>
<dbReference type="InterPro" id="IPR014044">
    <property type="entry name" value="CAP_dom"/>
</dbReference>
<dbReference type="Gene3D" id="3.40.33.10">
    <property type="entry name" value="CAP"/>
    <property type="match status" value="1"/>
</dbReference>
<feature type="signal peptide" evidence="1">
    <location>
        <begin position="1"/>
        <end position="19"/>
    </location>
</feature>
<reference evidence="4" key="1">
    <citation type="journal article" date="2019" name="Int. J. Syst. Evol. Microbiol.">
        <title>The Global Catalogue of Microorganisms (GCM) 10K type strain sequencing project: providing services to taxonomists for standard genome sequencing and annotation.</title>
        <authorList>
            <consortium name="The Broad Institute Genomics Platform"/>
            <consortium name="The Broad Institute Genome Sequencing Center for Infectious Disease"/>
            <person name="Wu L."/>
            <person name="Ma J."/>
        </authorList>
    </citation>
    <scope>NUCLEOTIDE SEQUENCE [LARGE SCALE GENOMIC DNA]</scope>
    <source>
        <strain evidence="4">JCM 18720</strain>
    </source>
</reference>
<feature type="domain" description="SCP" evidence="2">
    <location>
        <begin position="90"/>
        <end position="218"/>
    </location>
</feature>
<evidence type="ECO:0000259" key="2">
    <source>
        <dbReference type="Pfam" id="PF00188"/>
    </source>
</evidence>
<dbReference type="PANTHER" id="PTHR31157">
    <property type="entry name" value="SCP DOMAIN-CONTAINING PROTEIN"/>
    <property type="match status" value="1"/>
</dbReference>
<protein>
    <submittedName>
        <fullName evidence="3">CAP domain-containing protein</fullName>
    </submittedName>
</protein>
<dbReference type="PANTHER" id="PTHR31157:SF1">
    <property type="entry name" value="SCP DOMAIN-CONTAINING PROTEIN"/>
    <property type="match status" value="1"/>
</dbReference>
<keyword evidence="4" id="KW-1185">Reference proteome</keyword>
<evidence type="ECO:0000256" key="1">
    <source>
        <dbReference type="SAM" id="SignalP"/>
    </source>
</evidence>